<dbReference type="InterPro" id="IPR008949">
    <property type="entry name" value="Isoprenoid_synthase_dom_sf"/>
</dbReference>
<dbReference type="SUPFAM" id="SSF48576">
    <property type="entry name" value="Terpenoid synthases"/>
    <property type="match status" value="1"/>
</dbReference>
<evidence type="ECO:0008006" key="3">
    <source>
        <dbReference type="Google" id="ProtNLM"/>
    </source>
</evidence>
<accession>A0A2W5C0T8</accession>
<name>A0A2W5C0T8_9SPHN</name>
<dbReference type="AlphaFoldDB" id="A0A2W5C0T8"/>
<gene>
    <name evidence="1" type="ORF">DI623_11740</name>
</gene>
<protein>
    <recommendedName>
        <fullName evidence="3">Phytoene synthase</fullName>
    </recommendedName>
</protein>
<dbReference type="Pfam" id="PF00494">
    <property type="entry name" value="SQS_PSY"/>
    <property type="match status" value="1"/>
</dbReference>
<reference evidence="1 2" key="1">
    <citation type="submission" date="2017-08" db="EMBL/GenBank/DDBJ databases">
        <title>Infants hospitalized years apart are colonized by the same room-sourced microbial strains.</title>
        <authorList>
            <person name="Brooks B."/>
            <person name="Olm M.R."/>
            <person name="Firek B.A."/>
            <person name="Baker R."/>
            <person name="Thomas B.C."/>
            <person name="Morowitz M.J."/>
            <person name="Banfield J.F."/>
        </authorList>
    </citation>
    <scope>NUCLEOTIDE SEQUENCE [LARGE SCALE GENOMIC DNA]</scope>
    <source>
        <strain evidence="1">S2_018_000_R2_101</strain>
    </source>
</reference>
<organism evidence="1 2">
    <name type="scientific">Sphingomonas sanxanigenens</name>
    <dbReference type="NCBI Taxonomy" id="397260"/>
    <lineage>
        <taxon>Bacteria</taxon>
        <taxon>Pseudomonadati</taxon>
        <taxon>Pseudomonadota</taxon>
        <taxon>Alphaproteobacteria</taxon>
        <taxon>Sphingomonadales</taxon>
        <taxon>Sphingomonadaceae</taxon>
        <taxon>Sphingomonas</taxon>
    </lineage>
</organism>
<dbReference type="Proteomes" id="UP000249066">
    <property type="component" value="Unassembled WGS sequence"/>
</dbReference>
<evidence type="ECO:0000313" key="1">
    <source>
        <dbReference type="EMBL" id="PZO88901.1"/>
    </source>
</evidence>
<sequence length="221" mass="23892">MPVESMIYDPDRALALVYAPAAARAALATLWRLDEALAQVVRTTSEPLVGRMRLTWWHDALLALAEKPAPAEPLLRDVEAHLKPHIRLERLAPLIDGWEALLDPLPLAADAIADHAAGRGEAMFAVAVDLLGGSREARFIEAGRLWALADLAGHVSDPETAERARQAGRAAIAGLPRRWPRHLRAIGALAVLARGDLEGKGRPRGSPARTLRALGHRLSGY</sequence>
<proteinExistence type="predicted"/>
<dbReference type="EMBL" id="QFNN01000078">
    <property type="protein sequence ID" value="PZO88901.1"/>
    <property type="molecule type" value="Genomic_DNA"/>
</dbReference>
<evidence type="ECO:0000313" key="2">
    <source>
        <dbReference type="Proteomes" id="UP000249066"/>
    </source>
</evidence>
<dbReference type="InterPro" id="IPR002060">
    <property type="entry name" value="Squ/phyt_synthse"/>
</dbReference>
<comment type="caution">
    <text evidence="1">The sequence shown here is derived from an EMBL/GenBank/DDBJ whole genome shotgun (WGS) entry which is preliminary data.</text>
</comment>